<feature type="region of interest" description="Disordered" evidence="13">
    <location>
        <begin position="1"/>
        <end position="22"/>
    </location>
</feature>
<dbReference type="STRING" id="741276.A0A2S5BHM4"/>
<feature type="region of interest" description="Disordered" evidence="13">
    <location>
        <begin position="518"/>
        <end position="566"/>
    </location>
</feature>
<keyword evidence="16" id="KW-1185">Reference proteome</keyword>
<keyword evidence="6" id="KW-0223">Dioxygenase</keyword>
<evidence type="ECO:0000256" key="8">
    <source>
        <dbReference type="ARBA" id="ARBA00023004"/>
    </source>
</evidence>
<dbReference type="GO" id="GO:0006449">
    <property type="term" value="P:regulation of translational termination"/>
    <property type="evidence" value="ECO:0007669"/>
    <property type="project" value="TreeGrafter"/>
</dbReference>
<dbReference type="InterPro" id="IPR051842">
    <property type="entry name" value="uS12_prolyl_hydroxylase"/>
</dbReference>
<dbReference type="SMART" id="SM00702">
    <property type="entry name" value="P4Hc"/>
    <property type="match status" value="1"/>
</dbReference>
<dbReference type="Pfam" id="PF10637">
    <property type="entry name" value="Ofd1_CTDD"/>
    <property type="match status" value="1"/>
</dbReference>
<evidence type="ECO:0000259" key="14">
    <source>
        <dbReference type="PROSITE" id="PS51471"/>
    </source>
</evidence>
<keyword evidence="8" id="KW-0408">Iron</keyword>
<comment type="catalytic activity">
    <reaction evidence="11">
        <text>[ribosomal protein uS12]-(3S)-3-hydroxy-L-proline + 2-oxoglutarate + O2 = [ribosomal protein uS12]-(3S)-3,4-dihydroxy-L-proline + succinate + CO2</text>
        <dbReference type="Rhea" id="RHEA:54160"/>
        <dbReference type="Rhea" id="RHEA-COMP:13817"/>
        <dbReference type="Rhea" id="RHEA-COMP:13818"/>
        <dbReference type="ChEBI" id="CHEBI:15379"/>
        <dbReference type="ChEBI" id="CHEBI:16526"/>
        <dbReference type="ChEBI" id="CHEBI:16810"/>
        <dbReference type="ChEBI" id="CHEBI:30031"/>
        <dbReference type="ChEBI" id="CHEBI:85428"/>
        <dbReference type="ChEBI" id="CHEBI:138052"/>
    </reaction>
</comment>
<evidence type="ECO:0000256" key="3">
    <source>
        <dbReference type="ARBA" id="ARBA00007443"/>
    </source>
</evidence>
<proteinExistence type="inferred from homology"/>
<evidence type="ECO:0000256" key="6">
    <source>
        <dbReference type="ARBA" id="ARBA00022964"/>
    </source>
</evidence>
<reference evidence="15 16" key="1">
    <citation type="journal article" date="2018" name="Front. Microbiol.">
        <title>Prospects for Fungal Bioremediation of Acidic Radioactive Waste Sites: Characterization and Genome Sequence of Rhodotorula taiwanensis MD1149.</title>
        <authorList>
            <person name="Tkavc R."/>
            <person name="Matrosova V.Y."/>
            <person name="Grichenko O.E."/>
            <person name="Gostincar C."/>
            <person name="Volpe R.P."/>
            <person name="Klimenkova P."/>
            <person name="Gaidamakova E.K."/>
            <person name="Zhou C.E."/>
            <person name="Stewart B.J."/>
            <person name="Lyman M.G."/>
            <person name="Malfatti S.A."/>
            <person name="Rubinfeld B."/>
            <person name="Courtot M."/>
            <person name="Singh J."/>
            <person name="Dalgard C.L."/>
            <person name="Hamilton T."/>
            <person name="Frey K.G."/>
            <person name="Gunde-Cimerman N."/>
            <person name="Dugan L."/>
            <person name="Daly M.J."/>
        </authorList>
    </citation>
    <scope>NUCLEOTIDE SEQUENCE [LARGE SCALE GENOMIC DNA]</scope>
    <source>
        <strain evidence="15 16">MD1149</strain>
    </source>
</reference>
<dbReference type="PROSITE" id="PS51471">
    <property type="entry name" value="FE2OG_OXY"/>
    <property type="match status" value="1"/>
</dbReference>
<dbReference type="FunFam" id="2.60.120.620:FF:000014">
    <property type="entry name" value="Prolyl 3,4-dihydroxylase TPA1"/>
    <property type="match status" value="1"/>
</dbReference>
<dbReference type="Gene3D" id="2.60.120.620">
    <property type="entry name" value="q2cbj1_9rhob like domain"/>
    <property type="match status" value="1"/>
</dbReference>
<name>A0A2S5BHM4_9BASI</name>
<dbReference type="PANTHER" id="PTHR12117:SF0">
    <property type="entry name" value="PROLYL 3-HYDROXYLASE OGFOD1"/>
    <property type="match status" value="1"/>
</dbReference>
<evidence type="ECO:0000256" key="1">
    <source>
        <dbReference type="ARBA" id="ARBA00001961"/>
    </source>
</evidence>
<dbReference type="InterPro" id="IPR043044">
    <property type="entry name" value="TPA1/Ofd1_C"/>
</dbReference>
<accession>A0A2S5BHM4</accession>
<protein>
    <recommendedName>
        <fullName evidence="12">uS12 prolyl 3,4-dihydroxylase</fullName>
    </recommendedName>
</protein>
<dbReference type="GO" id="GO:0031418">
    <property type="term" value="F:L-ascorbic acid binding"/>
    <property type="evidence" value="ECO:0007669"/>
    <property type="project" value="UniProtKB-KW"/>
</dbReference>
<comment type="catalytic activity">
    <reaction evidence="10">
        <text>[ribosomal protein uS12]-L-proline + 2-oxoglutarate + O2 = [ribosomal protein uS12]-(3S)-3-hydroxy-L-proline + succinate + CO2</text>
        <dbReference type="Rhea" id="RHEA:54156"/>
        <dbReference type="Rhea" id="RHEA-COMP:13816"/>
        <dbReference type="Rhea" id="RHEA-COMP:13818"/>
        <dbReference type="ChEBI" id="CHEBI:15379"/>
        <dbReference type="ChEBI" id="CHEBI:16526"/>
        <dbReference type="ChEBI" id="CHEBI:16810"/>
        <dbReference type="ChEBI" id="CHEBI:30031"/>
        <dbReference type="ChEBI" id="CHEBI:50342"/>
        <dbReference type="ChEBI" id="CHEBI:85428"/>
    </reaction>
</comment>
<organism evidence="15 16">
    <name type="scientific">Rhodotorula taiwanensis</name>
    <dbReference type="NCBI Taxonomy" id="741276"/>
    <lineage>
        <taxon>Eukaryota</taxon>
        <taxon>Fungi</taxon>
        <taxon>Dikarya</taxon>
        <taxon>Basidiomycota</taxon>
        <taxon>Pucciniomycotina</taxon>
        <taxon>Microbotryomycetes</taxon>
        <taxon>Sporidiobolales</taxon>
        <taxon>Sporidiobolaceae</taxon>
        <taxon>Rhodotorula</taxon>
    </lineage>
</organism>
<evidence type="ECO:0000256" key="11">
    <source>
        <dbReference type="ARBA" id="ARBA00051966"/>
    </source>
</evidence>
<feature type="domain" description="Fe2OG dioxygenase" evidence="14">
    <location>
        <begin position="135"/>
        <end position="257"/>
    </location>
</feature>
<dbReference type="GO" id="GO:0031543">
    <property type="term" value="F:peptidyl-proline dioxygenase activity"/>
    <property type="evidence" value="ECO:0007669"/>
    <property type="project" value="TreeGrafter"/>
</dbReference>
<keyword evidence="4" id="KW-0479">Metal-binding</keyword>
<comment type="similarity">
    <text evidence="3">Belongs to the TPA1 family.</text>
</comment>
<dbReference type="InterPro" id="IPR019601">
    <property type="entry name" value="Oxoglutarate/Fe-dep_Oase_C"/>
</dbReference>
<evidence type="ECO:0000256" key="9">
    <source>
        <dbReference type="ARBA" id="ARBA00023242"/>
    </source>
</evidence>
<feature type="compositionally biased region" description="Basic and acidic residues" evidence="13">
    <location>
        <begin position="7"/>
        <end position="20"/>
    </location>
</feature>
<dbReference type="AlphaFoldDB" id="A0A2S5BHM4"/>
<dbReference type="OrthoDB" id="430522at2759"/>
<gene>
    <name evidence="15" type="ORF">BMF94_0449</name>
</gene>
<evidence type="ECO:0000313" key="16">
    <source>
        <dbReference type="Proteomes" id="UP000237144"/>
    </source>
</evidence>
<dbReference type="PANTHER" id="PTHR12117">
    <property type="entry name" value="HISTONE ACETYLTRANSFERASE COMPLEX"/>
    <property type="match status" value="1"/>
</dbReference>
<dbReference type="GO" id="GO:0005634">
    <property type="term" value="C:nucleus"/>
    <property type="evidence" value="ECO:0007669"/>
    <property type="project" value="UniProtKB-SubCell"/>
</dbReference>
<dbReference type="InterPro" id="IPR006620">
    <property type="entry name" value="Pro_4_hyd_alph"/>
</dbReference>
<sequence length="631" mass="69344">MTAAEEPTAKRQKLNEEKKQQLPFHPSLLQPDIVDRLRQLHDHSQPYKHAVIDKLFDPDFLKRARKEITEQLSFREKETDIYKINQTGDLTNLSGLPAAELALLPTLLELRDALYGPDFRAFLQKVTGCGPLSGSKTDMSCAEYSEGCYLLNHDDVIGTRRISFILYLVLDEPAWQPEWGGALELYPVLEADEKNPDRPNVPVAKPSTCIPPAFNQMVFFEVQPGHSFHSVEEVVVHGDGQKGGVGARVSLSGWFHKPVEGEEGYEGSEGFQAKSSLQQLYATSLSAPTRYEEQLPLPLPTLPSSADLDYLRPLLNPAYLTSKVIDLLRAQFVEQSHLVLADFLAPSIANELEGLIRERDAEMEKDRRGVTVNGQTTNNIPPHTAGEDERNGWAVVGPPHLQRYLALSPSSSASTPAADRLSTLLREIHALFTSSAFAALLASLTSLLPTAYTTAVRRFRPGLDYSLARGESASEPDAQAKLDVGLGLTPKCEKESDREVWEGGEAGGWDVWLANEEGGDEATYGGGGGRGSAKEAAENGTADAPETQAQEEAEGEEEEEEEDGPLLALEPEWNRLHLVLRDPGVLSFVKYLSARAPASRWDVVGEWEVQGIEEEKAEDDDGDNQEEAAQA</sequence>
<feature type="compositionally biased region" description="Acidic residues" evidence="13">
    <location>
        <begin position="549"/>
        <end position="564"/>
    </location>
</feature>
<keyword evidence="7" id="KW-0560">Oxidoreductase</keyword>
<evidence type="ECO:0000256" key="13">
    <source>
        <dbReference type="SAM" id="MobiDB-lite"/>
    </source>
</evidence>
<dbReference type="GO" id="GO:0010604">
    <property type="term" value="P:positive regulation of macromolecule metabolic process"/>
    <property type="evidence" value="ECO:0007669"/>
    <property type="project" value="UniProtKB-ARBA"/>
</dbReference>
<evidence type="ECO:0000256" key="10">
    <source>
        <dbReference type="ARBA" id="ARBA00047444"/>
    </source>
</evidence>
<dbReference type="Proteomes" id="UP000237144">
    <property type="component" value="Unassembled WGS sequence"/>
</dbReference>
<dbReference type="Pfam" id="PF13661">
    <property type="entry name" value="2OG-FeII_Oxy_4"/>
    <property type="match status" value="1"/>
</dbReference>
<dbReference type="EMBL" id="PJQD01000005">
    <property type="protein sequence ID" value="POY76254.1"/>
    <property type="molecule type" value="Genomic_DNA"/>
</dbReference>
<comment type="subcellular location">
    <subcellularLocation>
        <location evidence="2">Nucleus</location>
    </subcellularLocation>
</comment>
<dbReference type="GO" id="GO:0005737">
    <property type="term" value="C:cytoplasm"/>
    <property type="evidence" value="ECO:0007669"/>
    <property type="project" value="TreeGrafter"/>
</dbReference>
<dbReference type="InterPro" id="IPR039558">
    <property type="entry name" value="TPA1/OFD1_N"/>
</dbReference>
<comment type="caution">
    <text evidence="15">The sequence shown here is derived from an EMBL/GenBank/DDBJ whole genome shotgun (WGS) entry which is preliminary data.</text>
</comment>
<evidence type="ECO:0000256" key="5">
    <source>
        <dbReference type="ARBA" id="ARBA00022896"/>
    </source>
</evidence>
<evidence type="ECO:0000313" key="15">
    <source>
        <dbReference type="EMBL" id="POY76254.1"/>
    </source>
</evidence>
<keyword evidence="5" id="KW-0847">Vitamin C</keyword>
<feature type="region of interest" description="Disordered" evidence="13">
    <location>
        <begin position="611"/>
        <end position="631"/>
    </location>
</feature>
<dbReference type="GO" id="GO:0009896">
    <property type="term" value="P:positive regulation of catabolic process"/>
    <property type="evidence" value="ECO:0007669"/>
    <property type="project" value="UniProtKB-ARBA"/>
</dbReference>
<evidence type="ECO:0000256" key="7">
    <source>
        <dbReference type="ARBA" id="ARBA00023002"/>
    </source>
</evidence>
<keyword evidence="9" id="KW-0539">Nucleus</keyword>
<dbReference type="InterPro" id="IPR005123">
    <property type="entry name" value="Oxoglu/Fe-dep_dioxygenase_dom"/>
</dbReference>
<dbReference type="GO" id="GO:0005506">
    <property type="term" value="F:iron ion binding"/>
    <property type="evidence" value="ECO:0007669"/>
    <property type="project" value="InterPro"/>
</dbReference>
<evidence type="ECO:0000256" key="4">
    <source>
        <dbReference type="ARBA" id="ARBA00022723"/>
    </source>
</evidence>
<evidence type="ECO:0000256" key="12">
    <source>
        <dbReference type="ARBA" id="ARBA00081607"/>
    </source>
</evidence>
<evidence type="ECO:0000256" key="2">
    <source>
        <dbReference type="ARBA" id="ARBA00004123"/>
    </source>
</evidence>
<dbReference type="Gene3D" id="3.60.130.20">
    <property type="entry name" value="Oxoglutarate/iron-dependent oxygenase, C-terminal degradation domain"/>
    <property type="match status" value="1"/>
</dbReference>
<comment type="cofactor">
    <cofactor evidence="1">
        <name>L-ascorbate</name>
        <dbReference type="ChEBI" id="CHEBI:38290"/>
    </cofactor>
</comment>